<proteinExistence type="predicted"/>
<dbReference type="InterPro" id="IPR051094">
    <property type="entry name" value="Diverse_Catalytic_Enzymes"/>
</dbReference>
<evidence type="ECO:0000256" key="4">
    <source>
        <dbReference type="ARBA" id="ARBA00022801"/>
    </source>
</evidence>
<evidence type="ECO:0000256" key="3">
    <source>
        <dbReference type="ARBA" id="ARBA00022741"/>
    </source>
</evidence>
<dbReference type="Proteomes" id="UP001464891">
    <property type="component" value="Unassembled WGS sequence"/>
</dbReference>
<dbReference type="GO" id="GO:0008803">
    <property type="term" value="F:bis(5'-nucleosyl)-tetraphosphatase (symmetrical) activity"/>
    <property type="evidence" value="ECO:0007669"/>
    <property type="project" value="UniProtKB-EC"/>
</dbReference>
<evidence type="ECO:0000259" key="7">
    <source>
        <dbReference type="PROSITE" id="PS51831"/>
    </source>
</evidence>
<keyword evidence="3" id="KW-0547">Nucleotide-binding</keyword>
<dbReference type="EC" id="3.6.1.41" evidence="1"/>
<comment type="caution">
    <text evidence="8">The sequence shown here is derived from an EMBL/GenBank/DDBJ whole genome shotgun (WGS) entry which is preliminary data.</text>
</comment>
<evidence type="ECO:0000256" key="1">
    <source>
        <dbReference type="ARBA" id="ARBA00012506"/>
    </source>
</evidence>
<evidence type="ECO:0000256" key="6">
    <source>
        <dbReference type="ARBA" id="ARBA00049417"/>
    </source>
</evidence>
<dbReference type="Gene3D" id="1.10.3210.10">
    <property type="entry name" value="Hypothetical protein af1432"/>
    <property type="match status" value="1"/>
</dbReference>
<dbReference type="EMBL" id="JAMPKM010000006">
    <property type="protein sequence ID" value="MEP0817804.1"/>
    <property type="molecule type" value="Genomic_DNA"/>
</dbReference>
<sequence length="202" mass="22788">MVERERVLSWLAENVPDARLKHILRVEQTAVELAQHHGLDVERAAQAGLMHDLAKYFKPQRLLEMAEAEGLEIDPVEAAHPHLLHAPASAIVARDEFGIEDEEVLQAICDHTLGRPGMGLLSCVVFLADSLEPGRGENPELEALRQSSLQDLHQAVYLTCDYSLKYFLNTHRLIHPRTVLTRNWFLKRSHPTNSVITQGIEN</sequence>
<evidence type="ECO:0000256" key="5">
    <source>
        <dbReference type="ARBA" id="ARBA00023004"/>
    </source>
</evidence>
<dbReference type="PANTHER" id="PTHR35795:SF1">
    <property type="entry name" value="BIS(5'-NUCLEOSYL)-TETRAPHOSPHATASE, SYMMETRICAL"/>
    <property type="match status" value="1"/>
</dbReference>
<evidence type="ECO:0000313" key="9">
    <source>
        <dbReference type="Proteomes" id="UP001464891"/>
    </source>
</evidence>
<feature type="domain" description="HD" evidence="7">
    <location>
        <begin position="19"/>
        <end position="134"/>
    </location>
</feature>
<dbReference type="InterPro" id="IPR003607">
    <property type="entry name" value="HD/PDEase_dom"/>
</dbReference>
<dbReference type="CDD" id="cd00077">
    <property type="entry name" value="HDc"/>
    <property type="match status" value="1"/>
</dbReference>
<reference evidence="8 9" key="1">
    <citation type="submission" date="2022-04" db="EMBL/GenBank/DDBJ databases">
        <title>Positive selection, recombination, and allopatry shape intraspecific diversity of widespread and dominant cyanobacteria.</title>
        <authorList>
            <person name="Wei J."/>
            <person name="Shu W."/>
            <person name="Hu C."/>
        </authorList>
    </citation>
    <scope>NUCLEOTIDE SEQUENCE [LARGE SCALE GENOMIC DNA]</scope>
    <source>
        <strain evidence="8 9">GB2-A4</strain>
    </source>
</reference>
<name>A0ABV0J842_9CYAN</name>
<keyword evidence="4 8" id="KW-0378">Hydrolase</keyword>
<protein>
    <recommendedName>
        <fullName evidence="1">bis(5'-nucleosyl)-tetraphosphatase (symmetrical)</fullName>
        <ecNumber evidence="1">3.6.1.41</ecNumber>
    </recommendedName>
</protein>
<dbReference type="NCBIfam" id="TIGR00488">
    <property type="entry name" value="bis(5'-nucleosyl)-tetraphosphatase (symmetrical) YqeK"/>
    <property type="match status" value="1"/>
</dbReference>
<keyword evidence="9" id="KW-1185">Reference proteome</keyword>
<dbReference type="PANTHER" id="PTHR35795">
    <property type="entry name" value="SLR1885 PROTEIN"/>
    <property type="match status" value="1"/>
</dbReference>
<gene>
    <name evidence="8" type="primary">yqeK</name>
    <name evidence="8" type="ORF">NC998_11935</name>
</gene>
<dbReference type="InterPro" id="IPR006674">
    <property type="entry name" value="HD_domain"/>
</dbReference>
<dbReference type="InterPro" id="IPR005249">
    <property type="entry name" value="YqeK"/>
</dbReference>
<dbReference type="PROSITE" id="PS51831">
    <property type="entry name" value="HD"/>
    <property type="match status" value="1"/>
</dbReference>
<evidence type="ECO:0000313" key="8">
    <source>
        <dbReference type="EMBL" id="MEP0817804.1"/>
    </source>
</evidence>
<evidence type="ECO:0000256" key="2">
    <source>
        <dbReference type="ARBA" id="ARBA00022723"/>
    </source>
</evidence>
<comment type="catalytic activity">
    <reaction evidence="6">
        <text>P(1),P(4)-bis(5'-adenosyl) tetraphosphate + H2O = 2 ADP + 2 H(+)</text>
        <dbReference type="Rhea" id="RHEA:24252"/>
        <dbReference type="ChEBI" id="CHEBI:15377"/>
        <dbReference type="ChEBI" id="CHEBI:15378"/>
        <dbReference type="ChEBI" id="CHEBI:58141"/>
        <dbReference type="ChEBI" id="CHEBI:456216"/>
        <dbReference type="EC" id="3.6.1.41"/>
    </reaction>
</comment>
<organism evidence="8 9">
    <name type="scientific">Trichocoleus desertorum GB2-A4</name>
    <dbReference type="NCBI Taxonomy" id="2933944"/>
    <lineage>
        <taxon>Bacteria</taxon>
        <taxon>Bacillati</taxon>
        <taxon>Cyanobacteriota</taxon>
        <taxon>Cyanophyceae</taxon>
        <taxon>Leptolyngbyales</taxon>
        <taxon>Trichocoleusaceae</taxon>
        <taxon>Trichocoleus</taxon>
    </lineage>
</organism>
<accession>A0ABV0J842</accession>
<dbReference type="Pfam" id="PF01966">
    <property type="entry name" value="HD"/>
    <property type="match status" value="1"/>
</dbReference>
<dbReference type="SUPFAM" id="SSF109604">
    <property type="entry name" value="HD-domain/PDEase-like"/>
    <property type="match status" value="1"/>
</dbReference>
<keyword evidence="2" id="KW-0479">Metal-binding</keyword>
<dbReference type="SMART" id="SM00471">
    <property type="entry name" value="HDc"/>
    <property type="match status" value="1"/>
</dbReference>
<keyword evidence="5" id="KW-0408">Iron</keyword>